<evidence type="ECO:0000313" key="9">
    <source>
        <dbReference type="Proteomes" id="UP000298416"/>
    </source>
</evidence>
<dbReference type="FunFam" id="3.40.1810.10:FF:000028">
    <property type="entry name" value="Agamous-like MADS-box protein AGL66 isoform A"/>
    <property type="match status" value="1"/>
</dbReference>
<dbReference type="InterPro" id="IPR033896">
    <property type="entry name" value="MEF2-like_N"/>
</dbReference>
<proteinExistence type="predicted"/>
<protein>
    <recommendedName>
        <fullName evidence="7">MADS-box domain-containing protein</fullName>
    </recommendedName>
</protein>
<keyword evidence="3" id="KW-0238">DNA-binding</keyword>
<dbReference type="GO" id="GO:0046983">
    <property type="term" value="F:protein dimerization activity"/>
    <property type="evidence" value="ECO:0007669"/>
    <property type="project" value="InterPro"/>
</dbReference>
<dbReference type="Proteomes" id="UP000298416">
    <property type="component" value="Unassembled WGS sequence"/>
</dbReference>
<dbReference type="Pfam" id="PF00319">
    <property type="entry name" value="SRF-TF"/>
    <property type="match status" value="1"/>
</dbReference>
<comment type="subcellular location">
    <subcellularLocation>
        <location evidence="1">Nucleus</location>
    </subcellularLocation>
</comment>
<dbReference type="EMBL" id="PNBA02000013">
    <property type="protein sequence ID" value="KAG6402533.1"/>
    <property type="molecule type" value="Genomic_DNA"/>
</dbReference>
<dbReference type="InterPro" id="IPR036879">
    <property type="entry name" value="TF_MADSbox_sf"/>
</dbReference>
<dbReference type="PROSITE" id="PS50066">
    <property type="entry name" value="MADS_BOX_2"/>
    <property type="match status" value="1"/>
</dbReference>
<dbReference type="SUPFAM" id="SSF55455">
    <property type="entry name" value="SRF-like"/>
    <property type="match status" value="1"/>
</dbReference>
<evidence type="ECO:0000259" key="7">
    <source>
        <dbReference type="PROSITE" id="PS50066"/>
    </source>
</evidence>
<keyword evidence="2" id="KW-0805">Transcription regulation</keyword>
<evidence type="ECO:0000256" key="4">
    <source>
        <dbReference type="ARBA" id="ARBA00023163"/>
    </source>
</evidence>
<keyword evidence="5" id="KW-0539">Nucleus</keyword>
<reference evidence="8" key="2">
    <citation type="submission" date="2020-08" db="EMBL/GenBank/DDBJ databases">
        <title>Plant Genome Project.</title>
        <authorList>
            <person name="Zhang R.-G."/>
        </authorList>
    </citation>
    <scope>NUCLEOTIDE SEQUENCE</scope>
    <source>
        <strain evidence="8">Huo1</strain>
        <tissue evidence="8">Leaf</tissue>
    </source>
</reference>
<dbReference type="InterPro" id="IPR050142">
    <property type="entry name" value="MADS-box/MEF2_TF"/>
</dbReference>
<evidence type="ECO:0000256" key="2">
    <source>
        <dbReference type="ARBA" id="ARBA00023015"/>
    </source>
</evidence>
<dbReference type="PRINTS" id="PR00404">
    <property type="entry name" value="MADSDOMAIN"/>
</dbReference>
<feature type="coiled-coil region" evidence="6">
    <location>
        <begin position="121"/>
        <end position="183"/>
    </location>
</feature>
<dbReference type="InterPro" id="IPR002100">
    <property type="entry name" value="TF_MADSbox"/>
</dbReference>
<dbReference type="CDD" id="cd00265">
    <property type="entry name" value="MADS_MEF2_like"/>
    <property type="match status" value="1"/>
</dbReference>
<comment type="caution">
    <text evidence="8">The sequence shown here is derived from an EMBL/GenBank/DDBJ whole genome shotgun (WGS) entry which is preliminary data.</text>
</comment>
<dbReference type="SMART" id="SM00432">
    <property type="entry name" value="MADS"/>
    <property type="match status" value="1"/>
</dbReference>
<sequence length="333" mass="37918">MGRVKLQIKKIENTTNRQVTFSKRRNGLIKKAYELSVLCDVDVALIMFSPSGRVSIFSGNTSIEEIMARFVNLPEHERGRLHNQEYLERAIGKLKAEADRNYNQAAATGPASNASMMHSQIEEMQQELLKCRYQLEDAEKKLRVYESELCEISTLGGEAEYREQVLEENLKQIRLRKHVLQDQHNSPGAQSSQVMSYPSQTTDMNVLAARNPDNVLDWLPQRDPQTQILNFLDSNGLLPMRDQPPQRMDNILPQSLTLVHAPSVHVYNHLSPSHSIEDDVQRSEFGPAIDVNLSPWADLYPTGNDPFPTAQPRERALLELYLSQLTPVNHDHI</sequence>
<feature type="domain" description="MADS-box" evidence="7">
    <location>
        <begin position="1"/>
        <end position="61"/>
    </location>
</feature>
<dbReference type="PANTHER" id="PTHR48019">
    <property type="entry name" value="SERUM RESPONSE FACTOR HOMOLOG"/>
    <property type="match status" value="1"/>
</dbReference>
<dbReference type="PROSITE" id="PS00350">
    <property type="entry name" value="MADS_BOX_1"/>
    <property type="match status" value="1"/>
</dbReference>
<keyword evidence="4" id="KW-0804">Transcription</keyword>
<dbReference type="GO" id="GO:0000977">
    <property type="term" value="F:RNA polymerase II transcription regulatory region sequence-specific DNA binding"/>
    <property type="evidence" value="ECO:0007669"/>
    <property type="project" value="InterPro"/>
</dbReference>
<dbReference type="Gene3D" id="3.40.1810.10">
    <property type="entry name" value="Transcription factor, MADS-box"/>
    <property type="match status" value="1"/>
</dbReference>
<gene>
    <name evidence="8" type="ORF">SASPL_134729</name>
</gene>
<organism evidence="8">
    <name type="scientific">Salvia splendens</name>
    <name type="common">Scarlet sage</name>
    <dbReference type="NCBI Taxonomy" id="180675"/>
    <lineage>
        <taxon>Eukaryota</taxon>
        <taxon>Viridiplantae</taxon>
        <taxon>Streptophyta</taxon>
        <taxon>Embryophyta</taxon>
        <taxon>Tracheophyta</taxon>
        <taxon>Spermatophyta</taxon>
        <taxon>Magnoliopsida</taxon>
        <taxon>eudicotyledons</taxon>
        <taxon>Gunneridae</taxon>
        <taxon>Pentapetalae</taxon>
        <taxon>asterids</taxon>
        <taxon>lamiids</taxon>
        <taxon>Lamiales</taxon>
        <taxon>Lamiaceae</taxon>
        <taxon>Nepetoideae</taxon>
        <taxon>Mentheae</taxon>
        <taxon>Salviinae</taxon>
        <taxon>Salvia</taxon>
        <taxon>Salvia subgen. Calosphace</taxon>
        <taxon>core Calosphace</taxon>
    </lineage>
</organism>
<dbReference type="AlphaFoldDB" id="A0A8X8WWJ2"/>
<evidence type="ECO:0000256" key="6">
    <source>
        <dbReference type="SAM" id="Coils"/>
    </source>
</evidence>
<keyword evidence="6" id="KW-0175">Coiled coil</keyword>
<evidence type="ECO:0000256" key="3">
    <source>
        <dbReference type="ARBA" id="ARBA00023125"/>
    </source>
</evidence>
<name>A0A8X8WWJ2_SALSN</name>
<accession>A0A8X8WWJ2</accession>
<dbReference type="GO" id="GO:0045944">
    <property type="term" value="P:positive regulation of transcription by RNA polymerase II"/>
    <property type="evidence" value="ECO:0007669"/>
    <property type="project" value="InterPro"/>
</dbReference>
<evidence type="ECO:0000256" key="5">
    <source>
        <dbReference type="ARBA" id="ARBA00023242"/>
    </source>
</evidence>
<evidence type="ECO:0000313" key="8">
    <source>
        <dbReference type="EMBL" id="KAG6402533.1"/>
    </source>
</evidence>
<dbReference type="GO" id="GO:0005634">
    <property type="term" value="C:nucleus"/>
    <property type="evidence" value="ECO:0007669"/>
    <property type="project" value="UniProtKB-SubCell"/>
</dbReference>
<keyword evidence="9" id="KW-1185">Reference proteome</keyword>
<evidence type="ECO:0000256" key="1">
    <source>
        <dbReference type="ARBA" id="ARBA00004123"/>
    </source>
</evidence>
<reference evidence="8" key="1">
    <citation type="submission" date="2018-01" db="EMBL/GenBank/DDBJ databases">
        <authorList>
            <person name="Mao J.F."/>
        </authorList>
    </citation>
    <scope>NUCLEOTIDE SEQUENCE</scope>
    <source>
        <strain evidence="8">Huo1</strain>
        <tissue evidence="8">Leaf</tissue>
    </source>
</reference>